<dbReference type="InterPro" id="IPR045107">
    <property type="entry name" value="SAC3/GANP/THP3"/>
</dbReference>
<keyword evidence="2" id="KW-1185">Reference proteome</keyword>
<dbReference type="Proteomes" id="UP000030763">
    <property type="component" value="Unassembled WGS sequence"/>
</dbReference>
<accession>U6MB47</accession>
<reference evidence="1" key="1">
    <citation type="submission" date="2013-10" db="EMBL/GenBank/DDBJ databases">
        <title>Genomic analysis of the causative agents of coccidiosis in chickens.</title>
        <authorList>
            <person name="Reid A.J."/>
            <person name="Blake D."/>
            <person name="Billington K."/>
            <person name="Browne H."/>
            <person name="Dunn M."/>
            <person name="Hung S."/>
            <person name="Kawahara F."/>
            <person name="Miranda-Saavedra D."/>
            <person name="Mourier T."/>
            <person name="Nagra H."/>
            <person name="Otto T.D."/>
            <person name="Rawlings N."/>
            <person name="Sanchez A."/>
            <person name="Sanders M."/>
            <person name="Subramaniam C."/>
            <person name="Tay Y."/>
            <person name="Dear P."/>
            <person name="Doerig C."/>
            <person name="Gruber A."/>
            <person name="Parkinson J."/>
            <person name="Shirley M."/>
            <person name="Wan K.L."/>
            <person name="Berriman M."/>
            <person name="Tomley F."/>
            <person name="Pain A."/>
        </authorList>
    </citation>
    <scope>NUCLEOTIDE SEQUENCE [LARGE SCALE GENOMIC DNA]</scope>
    <source>
        <strain evidence="1">Weybridge</strain>
    </source>
</reference>
<gene>
    <name evidence="1" type="ORF">EMWEY_00054020</name>
</gene>
<dbReference type="Gene3D" id="1.25.40.990">
    <property type="match status" value="1"/>
</dbReference>
<proteinExistence type="predicted"/>
<dbReference type="AlphaFoldDB" id="U6MB47"/>
<name>U6MB47_EIMMA</name>
<dbReference type="PANTHER" id="PTHR12436">
    <property type="entry name" value="80 KDA MCM3-ASSOCIATED PROTEIN"/>
    <property type="match status" value="1"/>
</dbReference>
<dbReference type="GeneID" id="25339388"/>
<sequence length="225" mass="24619">MSWSEKLELARSTKRIIGTSNDIEKPYLRLTNAPDPATVRPEHVLHLTLKHLLQVASKEEEKERAAAAAAAAAAAGGAAGGGGTPPYNPSKYSSSSSAAGAAGAAGGAVAAGGGGERQRIWLYLDEQFRSLRQDLTVQHIQNIFSCKVYEHNARLALQFGDLGQFNQCQAQLKYLYAKVPLPIPHTPKVEFLCYRLVYLALQGMRLELLRLYRQFIPLFFLSSSF</sequence>
<organism evidence="1 2">
    <name type="scientific">Eimeria maxima</name>
    <name type="common">Coccidian parasite</name>
    <dbReference type="NCBI Taxonomy" id="5804"/>
    <lineage>
        <taxon>Eukaryota</taxon>
        <taxon>Sar</taxon>
        <taxon>Alveolata</taxon>
        <taxon>Apicomplexa</taxon>
        <taxon>Conoidasida</taxon>
        <taxon>Coccidia</taxon>
        <taxon>Eucoccidiorida</taxon>
        <taxon>Eimeriorina</taxon>
        <taxon>Eimeriidae</taxon>
        <taxon>Eimeria</taxon>
    </lineage>
</organism>
<dbReference type="RefSeq" id="XP_013335538.1">
    <property type="nucleotide sequence ID" value="XM_013480084.1"/>
</dbReference>
<dbReference type="EMBL" id="HG719914">
    <property type="protein sequence ID" value="CDJ58890.1"/>
    <property type="molecule type" value="Genomic_DNA"/>
</dbReference>
<dbReference type="OrthoDB" id="337508at2759"/>
<dbReference type="VEuPathDB" id="ToxoDB:EMWEY_00054020"/>
<dbReference type="GO" id="GO:0005634">
    <property type="term" value="C:nucleus"/>
    <property type="evidence" value="ECO:0007669"/>
    <property type="project" value="TreeGrafter"/>
</dbReference>
<evidence type="ECO:0000313" key="2">
    <source>
        <dbReference type="Proteomes" id="UP000030763"/>
    </source>
</evidence>
<evidence type="ECO:0000313" key="1">
    <source>
        <dbReference type="EMBL" id="CDJ58890.1"/>
    </source>
</evidence>
<reference evidence="1" key="2">
    <citation type="submission" date="2013-10" db="EMBL/GenBank/DDBJ databases">
        <authorList>
            <person name="Aslett M."/>
        </authorList>
    </citation>
    <scope>NUCLEOTIDE SEQUENCE [LARGE SCALE GENOMIC DNA]</scope>
    <source>
        <strain evidence="1">Weybridge</strain>
    </source>
</reference>
<dbReference type="PANTHER" id="PTHR12436:SF4">
    <property type="entry name" value="LEUKOCYTE RECEPTOR CLUSTER MEMBER 8"/>
    <property type="match status" value="1"/>
</dbReference>
<protein>
    <submittedName>
        <fullName evidence="1">SAC3/GANP domain-containing protein, putative</fullName>
    </submittedName>
</protein>